<protein>
    <submittedName>
        <fullName evidence="2">Alpha/beta-hydrolase</fullName>
    </submittedName>
</protein>
<accession>A0A0H2RQH1</accession>
<gene>
    <name evidence="2" type="ORF">SCHPADRAFT_837184</name>
</gene>
<organism evidence="2 3">
    <name type="scientific">Schizopora paradoxa</name>
    <dbReference type="NCBI Taxonomy" id="27342"/>
    <lineage>
        <taxon>Eukaryota</taxon>
        <taxon>Fungi</taxon>
        <taxon>Dikarya</taxon>
        <taxon>Basidiomycota</taxon>
        <taxon>Agaricomycotina</taxon>
        <taxon>Agaricomycetes</taxon>
        <taxon>Hymenochaetales</taxon>
        <taxon>Schizoporaceae</taxon>
        <taxon>Schizopora</taxon>
    </lineage>
</organism>
<dbReference type="PANTHER" id="PTHR12277:SF64">
    <property type="entry name" value="SUPERFAMILY HYDROLASE, PUTATIVE (AFU_ORTHOLOGUE AFUA_3G01760)-RELATED"/>
    <property type="match status" value="1"/>
</dbReference>
<dbReference type="PANTHER" id="PTHR12277">
    <property type="entry name" value="ALPHA/BETA HYDROLASE DOMAIN-CONTAINING PROTEIN"/>
    <property type="match status" value="1"/>
</dbReference>
<dbReference type="AlphaFoldDB" id="A0A0H2RQH1"/>
<dbReference type="GO" id="GO:0016020">
    <property type="term" value="C:membrane"/>
    <property type="evidence" value="ECO:0007669"/>
    <property type="project" value="TreeGrafter"/>
</dbReference>
<dbReference type="InParanoid" id="A0A0H2RQH1"/>
<proteinExistence type="predicted"/>
<dbReference type="Proteomes" id="UP000053477">
    <property type="component" value="Unassembled WGS sequence"/>
</dbReference>
<evidence type="ECO:0000313" key="2">
    <source>
        <dbReference type="EMBL" id="KLO07041.1"/>
    </source>
</evidence>
<name>A0A0H2RQH1_9AGAM</name>
<dbReference type="STRING" id="27342.A0A0H2RQH1"/>
<dbReference type="InterPro" id="IPR029058">
    <property type="entry name" value="AB_hydrolase_fold"/>
</dbReference>
<dbReference type="GO" id="GO:0008474">
    <property type="term" value="F:palmitoyl-(protein) hydrolase activity"/>
    <property type="evidence" value="ECO:0007669"/>
    <property type="project" value="TreeGrafter"/>
</dbReference>
<keyword evidence="2" id="KW-0378">Hydrolase</keyword>
<feature type="domain" description="AB hydrolase-1" evidence="1">
    <location>
        <begin position="172"/>
        <end position="331"/>
    </location>
</feature>
<evidence type="ECO:0000313" key="3">
    <source>
        <dbReference type="Proteomes" id="UP000053477"/>
    </source>
</evidence>
<sequence>MSPALLWRRALFGYAATTRNIKPHKYKGKSRSLQSLVTASLASQPSPNPPSISLALAVVVGLPLALWTYKCVALVLFQRKIIYMGYAPPGARSEYLEDIANQIPQDVCATRVELPSSKGVLVHGLVLTSQVPRKPDCVLIYFQGNAGNPLHRIPVFTTLLGACKKLSLSPAILAPAPRSYWTSTNRTPTQQGIIADYLHAIEYASERWPGVPLVLYGHSLGGAVATYLLAAFDDEHNVLASRVKGRCLPMIRGLILENPFSSIPDMVREMYPQRWLPYRYLAPLAWDKWDALRALRETKPGSVLHEVTGDALVIVSEKDEVVPRSMGEAMFSAMESRDPDTGSDSVSSEREPRLLVIKDALHENAWMQRQWAVKVARYLFKFRAQETSNKNLLQK</sequence>
<reference evidence="2 3" key="1">
    <citation type="submission" date="2015-04" db="EMBL/GenBank/DDBJ databases">
        <title>Complete genome sequence of Schizopora paradoxa KUC8140, a cosmopolitan wood degrader in East Asia.</title>
        <authorList>
            <consortium name="DOE Joint Genome Institute"/>
            <person name="Min B."/>
            <person name="Park H."/>
            <person name="Jang Y."/>
            <person name="Kim J.-J."/>
            <person name="Kim K.H."/>
            <person name="Pangilinan J."/>
            <person name="Lipzen A."/>
            <person name="Riley R."/>
            <person name="Grigoriev I.V."/>
            <person name="Spatafora J.W."/>
            <person name="Choi I.-G."/>
        </authorList>
    </citation>
    <scope>NUCLEOTIDE SEQUENCE [LARGE SCALE GENOMIC DNA]</scope>
    <source>
        <strain evidence="2 3">KUC8140</strain>
    </source>
</reference>
<dbReference type="Gene3D" id="3.40.50.1820">
    <property type="entry name" value="alpha/beta hydrolase"/>
    <property type="match status" value="1"/>
</dbReference>
<dbReference type="SUPFAM" id="SSF53474">
    <property type="entry name" value="alpha/beta-Hydrolases"/>
    <property type="match status" value="1"/>
</dbReference>
<evidence type="ECO:0000259" key="1">
    <source>
        <dbReference type="Pfam" id="PF12697"/>
    </source>
</evidence>
<dbReference type="OrthoDB" id="10249433at2759"/>
<keyword evidence="3" id="KW-1185">Reference proteome</keyword>
<dbReference type="Pfam" id="PF12697">
    <property type="entry name" value="Abhydrolase_6"/>
    <property type="match status" value="1"/>
</dbReference>
<dbReference type="InterPro" id="IPR000073">
    <property type="entry name" value="AB_hydrolase_1"/>
</dbReference>
<dbReference type="EMBL" id="KQ086164">
    <property type="protein sequence ID" value="KLO07041.1"/>
    <property type="molecule type" value="Genomic_DNA"/>
</dbReference>